<comment type="caution">
    <text evidence="2">The sequence shown here is derived from an EMBL/GenBank/DDBJ whole genome shotgun (WGS) entry which is preliminary data.</text>
</comment>
<keyword evidence="1" id="KW-0175">Coiled coil</keyword>
<feature type="coiled-coil region" evidence="1">
    <location>
        <begin position="105"/>
        <end position="149"/>
    </location>
</feature>
<accession>A0A2V3J1F9</accession>
<dbReference type="AlphaFoldDB" id="A0A2V3J1F9"/>
<dbReference type="Gene3D" id="1.20.1270.60">
    <property type="entry name" value="Arfaptin homology (AH) domain/BAR domain"/>
    <property type="match status" value="1"/>
</dbReference>
<reference evidence="2 3" key="1">
    <citation type="journal article" date="2018" name="Mol. Biol. Evol.">
        <title>Analysis of the draft genome of the red seaweed Gracilariopsis chorda provides insights into genome size evolution in Rhodophyta.</title>
        <authorList>
            <person name="Lee J."/>
            <person name="Yang E.C."/>
            <person name="Graf L."/>
            <person name="Yang J.H."/>
            <person name="Qiu H."/>
            <person name="Zel Zion U."/>
            <person name="Chan C.X."/>
            <person name="Stephens T.G."/>
            <person name="Weber A.P.M."/>
            <person name="Boo G.H."/>
            <person name="Boo S.M."/>
            <person name="Kim K.M."/>
            <person name="Shin Y."/>
            <person name="Jung M."/>
            <person name="Lee S.J."/>
            <person name="Yim H.S."/>
            <person name="Lee J.H."/>
            <person name="Bhattacharya D."/>
            <person name="Yoon H.S."/>
        </authorList>
    </citation>
    <scope>NUCLEOTIDE SEQUENCE [LARGE SCALE GENOMIC DNA]</scope>
    <source>
        <strain evidence="2 3">SKKU-2015</strain>
        <tissue evidence="2">Whole body</tissue>
    </source>
</reference>
<dbReference type="Proteomes" id="UP000247409">
    <property type="component" value="Unassembled WGS sequence"/>
</dbReference>
<sequence length="248" mass="27626">MLHALKRSTVGLSAAKHEPVNTEFENLKTNLDNVQKSLSTALSEIDGAQKAYKKAATDAGKFSTTLFNLYPNDDDTRVLFKTTLDQVVDVVPKDLEEAIEPTSQVRSLERVVSAYLTEIKSLAEEYPKLDTARRDYAMYQAKVDKLGKKDSDSDKQSRNMGKLEDSKAKYNSLLEGTLHRMKKTYEKAAIMFRASYIAYWIYQNSVHDILGKHFGPAMSYARLHADAVLLESGTASAPPSPTPPSPTE</sequence>
<proteinExistence type="predicted"/>
<dbReference type="SUPFAM" id="SSF103657">
    <property type="entry name" value="BAR/IMD domain-like"/>
    <property type="match status" value="1"/>
</dbReference>
<evidence type="ECO:0000256" key="1">
    <source>
        <dbReference type="SAM" id="Coils"/>
    </source>
</evidence>
<organism evidence="2 3">
    <name type="scientific">Gracilariopsis chorda</name>
    <dbReference type="NCBI Taxonomy" id="448386"/>
    <lineage>
        <taxon>Eukaryota</taxon>
        <taxon>Rhodophyta</taxon>
        <taxon>Florideophyceae</taxon>
        <taxon>Rhodymeniophycidae</taxon>
        <taxon>Gracilariales</taxon>
        <taxon>Gracilariaceae</taxon>
        <taxon>Gracilariopsis</taxon>
    </lineage>
</organism>
<evidence type="ECO:0000313" key="2">
    <source>
        <dbReference type="EMBL" id="PXF48179.1"/>
    </source>
</evidence>
<protein>
    <recommendedName>
        <fullName evidence="4">BAR domain-containing protein</fullName>
    </recommendedName>
</protein>
<evidence type="ECO:0000313" key="3">
    <source>
        <dbReference type="Proteomes" id="UP000247409"/>
    </source>
</evidence>
<dbReference type="EMBL" id="NBIV01000016">
    <property type="protein sequence ID" value="PXF48179.1"/>
    <property type="molecule type" value="Genomic_DNA"/>
</dbReference>
<dbReference type="InterPro" id="IPR027267">
    <property type="entry name" value="AH/BAR_dom_sf"/>
</dbReference>
<name>A0A2V3J1F9_9FLOR</name>
<evidence type="ECO:0008006" key="4">
    <source>
        <dbReference type="Google" id="ProtNLM"/>
    </source>
</evidence>
<keyword evidence="3" id="KW-1185">Reference proteome</keyword>
<dbReference type="OrthoDB" id="10342313at2759"/>
<gene>
    <name evidence="2" type="ORF">BWQ96_02131</name>
</gene>